<dbReference type="RefSeq" id="WP_377080194.1">
    <property type="nucleotide sequence ID" value="NZ_JBJGEB010000005.1"/>
</dbReference>
<keyword evidence="1" id="KW-0732">Signal</keyword>
<proteinExistence type="predicted"/>
<dbReference type="Proteomes" id="UP001621964">
    <property type="component" value="Unassembled WGS sequence"/>
</dbReference>
<keyword evidence="3" id="KW-1185">Reference proteome</keyword>
<name>A0ABW8Q3P1_9NEIS</name>
<comment type="caution">
    <text evidence="2">The sequence shown here is derived from an EMBL/GenBank/DDBJ whole genome shotgun (WGS) entry which is preliminary data.</text>
</comment>
<reference evidence="2 3" key="1">
    <citation type="submission" date="2024-11" db="EMBL/GenBank/DDBJ databases">
        <authorList>
            <person name="Mikucki A.G."/>
            <person name="Kahler C.M."/>
        </authorList>
    </citation>
    <scope>NUCLEOTIDE SEQUENCE [LARGE SCALE GENOMIC DNA]</scope>
    <source>
        <strain evidence="2 3">EXNM717</strain>
    </source>
</reference>
<accession>A0ABW8Q3P1</accession>
<dbReference type="EMBL" id="JBJGEB010000005">
    <property type="protein sequence ID" value="MFK7642178.1"/>
    <property type="molecule type" value="Genomic_DNA"/>
</dbReference>
<evidence type="ECO:0000313" key="2">
    <source>
        <dbReference type="EMBL" id="MFK7642178.1"/>
    </source>
</evidence>
<protein>
    <submittedName>
        <fullName evidence="2">Uncharacterized protein</fullName>
    </submittedName>
</protein>
<feature type="chain" id="PRO_5046874793" evidence="1">
    <location>
        <begin position="24"/>
        <end position="124"/>
    </location>
</feature>
<gene>
    <name evidence="2" type="ORF">ACI43T_06665</name>
</gene>
<evidence type="ECO:0000313" key="3">
    <source>
        <dbReference type="Proteomes" id="UP001621964"/>
    </source>
</evidence>
<feature type="signal peptide" evidence="1">
    <location>
        <begin position="1"/>
        <end position="23"/>
    </location>
</feature>
<evidence type="ECO:0000256" key="1">
    <source>
        <dbReference type="SAM" id="SignalP"/>
    </source>
</evidence>
<organism evidence="2 3">
    <name type="scientific">Neisseria oralis</name>
    <dbReference type="NCBI Taxonomy" id="1107316"/>
    <lineage>
        <taxon>Bacteria</taxon>
        <taxon>Pseudomonadati</taxon>
        <taxon>Pseudomonadota</taxon>
        <taxon>Betaproteobacteria</taxon>
        <taxon>Neisseriales</taxon>
        <taxon>Neisseriaceae</taxon>
        <taxon>Neisseria</taxon>
    </lineage>
</organism>
<sequence length="124" mass="12046">MKLNKVYTTLFVSLAVMAGSAHADAIGSVADAAKSIFGGSKVNTDVTIGTFTNGSNVDAKAEAQGRGSKAMAGGVVATSGGSGAAVNTKVTLGVFDNSSVRAKAKAGDGAEAYAGGVVSASKDK</sequence>